<dbReference type="OrthoDB" id="702070at2759"/>
<dbReference type="EMBL" id="SPHZ02000002">
    <property type="protein sequence ID" value="KAF0930915.1"/>
    <property type="molecule type" value="Genomic_DNA"/>
</dbReference>
<dbReference type="Proteomes" id="UP000479710">
    <property type="component" value="Unassembled WGS sequence"/>
</dbReference>
<protein>
    <submittedName>
        <fullName evidence="2">Uncharacterized protein</fullName>
    </submittedName>
</protein>
<gene>
    <name evidence="2" type="ORF">E2562_037127</name>
</gene>
<evidence type="ECO:0000256" key="1">
    <source>
        <dbReference type="SAM" id="MobiDB-lite"/>
    </source>
</evidence>
<name>A0A6G1F250_9ORYZ</name>
<evidence type="ECO:0000313" key="2">
    <source>
        <dbReference type="EMBL" id="KAF0930915.1"/>
    </source>
</evidence>
<feature type="region of interest" description="Disordered" evidence="1">
    <location>
        <begin position="185"/>
        <end position="210"/>
    </location>
</feature>
<dbReference type="AlphaFoldDB" id="A0A6G1F250"/>
<sequence length="210" mass="22382">MHVLREFKKYRFYPCFSSGRDPGALAEASRCRHRHSPRRQPPGFVLVGPEGDAFAVRSDSVLGLSRSNSAGETSGISWRAVVCTTTTSHGQDAGARVLPFPGGGPYVVLSKRERGSWRAFLRTVADDGALASLRAFFGTIEVVGGYRELATPDGGEGDGGTWRILLESGQAAEAGSWLTVLHTGGTPRTVPTSSVRTLAKSAVQPEPQLV</sequence>
<organism evidence="2 3">
    <name type="scientific">Oryza meyeriana var. granulata</name>
    <dbReference type="NCBI Taxonomy" id="110450"/>
    <lineage>
        <taxon>Eukaryota</taxon>
        <taxon>Viridiplantae</taxon>
        <taxon>Streptophyta</taxon>
        <taxon>Embryophyta</taxon>
        <taxon>Tracheophyta</taxon>
        <taxon>Spermatophyta</taxon>
        <taxon>Magnoliopsida</taxon>
        <taxon>Liliopsida</taxon>
        <taxon>Poales</taxon>
        <taxon>Poaceae</taxon>
        <taxon>BOP clade</taxon>
        <taxon>Oryzoideae</taxon>
        <taxon>Oryzeae</taxon>
        <taxon>Oryzinae</taxon>
        <taxon>Oryza</taxon>
        <taxon>Oryza meyeriana</taxon>
    </lineage>
</organism>
<reference evidence="2 3" key="1">
    <citation type="submission" date="2019-11" db="EMBL/GenBank/DDBJ databases">
        <title>Whole genome sequence of Oryza granulata.</title>
        <authorList>
            <person name="Li W."/>
        </authorList>
    </citation>
    <scope>NUCLEOTIDE SEQUENCE [LARGE SCALE GENOMIC DNA]</scope>
    <source>
        <strain evidence="3">cv. Menghai</strain>
        <tissue evidence="2">Leaf</tissue>
    </source>
</reference>
<comment type="caution">
    <text evidence="2">The sequence shown here is derived from an EMBL/GenBank/DDBJ whole genome shotgun (WGS) entry which is preliminary data.</text>
</comment>
<evidence type="ECO:0000313" key="3">
    <source>
        <dbReference type="Proteomes" id="UP000479710"/>
    </source>
</evidence>
<proteinExistence type="predicted"/>
<accession>A0A6G1F250</accession>
<keyword evidence="3" id="KW-1185">Reference proteome</keyword>